<accession>A0A9P0D2L1</accession>
<name>A0A9P0D2L1_9CUCU</name>
<keyword evidence="2" id="KW-1185">Reference proteome</keyword>
<evidence type="ECO:0000313" key="2">
    <source>
        <dbReference type="Proteomes" id="UP001153636"/>
    </source>
</evidence>
<evidence type="ECO:0000313" key="1">
    <source>
        <dbReference type="EMBL" id="CAH1109344.1"/>
    </source>
</evidence>
<organism evidence="1 2">
    <name type="scientific">Psylliodes chrysocephalus</name>
    <dbReference type="NCBI Taxonomy" id="3402493"/>
    <lineage>
        <taxon>Eukaryota</taxon>
        <taxon>Metazoa</taxon>
        <taxon>Ecdysozoa</taxon>
        <taxon>Arthropoda</taxon>
        <taxon>Hexapoda</taxon>
        <taxon>Insecta</taxon>
        <taxon>Pterygota</taxon>
        <taxon>Neoptera</taxon>
        <taxon>Endopterygota</taxon>
        <taxon>Coleoptera</taxon>
        <taxon>Polyphaga</taxon>
        <taxon>Cucujiformia</taxon>
        <taxon>Chrysomeloidea</taxon>
        <taxon>Chrysomelidae</taxon>
        <taxon>Galerucinae</taxon>
        <taxon>Alticini</taxon>
        <taxon>Psylliodes</taxon>
    </lineage>
</organism>
<gene>
    <name evidence="1" type="ORF">PSYICH_LOCUS10392</name>
</gene>
<sequence>MKTLPKYRNCLQFFLLSDNCGGQNKNKTMTQFCCWFARTHNVTVTQLFPIRGHSFSVCYRNFGLIRTVLKKKKHLQLSHISAPWLKHERKTTILLKCYWTTHCFMTGKLGFHHYLDVFQHRLSKVINTQFRSMFC</sequence>
<proteinExistence type="predicted"/>
<reference evidence="1" key="1">
    <citation type="submission" date="2022-01" db="EMBL/GenBank/DDBJ databases">
        <authorList>
            <person name="King R."/>
        </authorList>
    </citation>
    <scope>NUCLEOTIDE SEQUENCE</scope>
</reference>
<protein>
    <submittedName>
        <fullName evidence="1">Uncharacterized protein</fullName>
    </submittedName>
</protein>
<dbReference type="AlphaFoldDB" id="A0A9P0D2L1"/>
<dbReference type="EMBL" id="OV651816">
    <property type="protein sequence ID" value="CAH1109344.1"/>
    <property type="molecule type" value="Genomic_DNA"/>
</dbReference>
<dbReference type="OrthoDB" id="6747067at2759"/>
<dbReference type="Proteomes" id="UP001153636">
    <property type="component" value="Chromosome 4"/>
</dbReference>